<accession>A0A814W622</accession>
<evidence type="ECO:0008006" key="6">
    <source>
        <dbReference type="Google" id="ProtNLM"/>
    </source>
</evidence>
<feature type="transmembrane region" description="Helical" evidence="1">
    <location>
        <begin position="143"/>
        <end position="162"/>
    </location>
</feature>
<feature type="transmembrane region" description="Helical" evidence="1">
    <location>
        <begin position="205"/>
        <end position="226"/>
    </location>
</feature>
<feature type="transmembrane region" description="Helical" evidence="1">
    <location>
        <begin position="84"/>
        <end position="108"/>
    </location>
</feature>
<dbReference type="Proteomes" id="UP000663877">
    <property type="component" value="Unassembled WGS sequence"/>
</dbReference>
<sequence>MENSKMRKLSRRPTIISPTGHIQSYDVLHFSALVATGCLLSFIAGYVNTICIIGFFQTPVSAFTGATSKMIIELGKGNFNMTLHFFLMIFSFVLGSFISAAVVGGSSFRINRSYGLVLLLESLALTLSYLFEKTTLNFRESSISLQLGAYLMSLAFGLQNGMCTTFSGAVIRTTHVTGTLTDIGLIVGQAIFYPRTRKHIWKLKVLLPIYSGFCLGGLTGYFVYQLLLIKAIFLPCTIVGILGIAQLFYSKIILVYNAKHITNKKDWTKMTINELSATKPKIESYMNKNCDIDEHIILQDISIRDEKVNTTTVL</sequence>
<evidence type="ECO:0000313" key="4">
    <source>
        <dbReference type="Proteomes" id="UP000663832"/>
    </source>
</evidence>
<keyword evidence="1" id="KW-0472">Membrane</keyword>
<comment type="caution">
    <text evidence="2">The sequence shown here is derived from an EMBL/GenBank/DDBJ whole genome shotgun (WGS) entry which is preliminary data.</text>
</comment>
<reference evidence="2" key="1">
    <citation type="submission" date="2021-02" db="EMBL/GenBank/DDBJ databases">
        <authorList>
            <person name="Nowell W R."/>
        </authorList>
    </citation>
    <scope>NUCLEOTIDE SEQUENCE</scope>
</reference>
<dbReference type="Proteomes" id="UP000663832">
    <property type="component" value="Unassembled WGS sequence"/>
</dbReference>
<dbReference type="EMBL" id="CAJNOM010000497">
    <property type="protein sequence ID" value="CAF1470271.1"/>
    <property type="molecule type" value="Genomic_DNA"/>
</dbReference>
<organism evidence="2 5">
    <name type="scientific">Adineta steineri</name>
    <dbReference type="NCBI Taxonomy" id="433720"/>
    <lineage>
        <taxon>Eukaryota</taxon>
        <taxon>Metazoa</taxon>
        <taxon>Spiralia</taxon>
        <taxon>Gnathifera</taxon>
        <taxon>Rotifera</taxon>
        <taxon>Eurotatoria</taxon>
        <taxon>Bdelloidea</taxon>
        <taxon>Adinetida</taxon>
        <taxon>Adinetidae</taxon>
        <taxon>Adineta</taxon>
    </lineage>
</organism>
<evidence type="ECO:0000256" key="1">
    <source>
        <dbReference type="SAM" id="Phobius"/>
    </source>
</evidence>
<dbReference type="EMBL" id="CAJNOI010000233">
    <property type="protein sequence ID" value="CAF1199735.1"/>
    <property type="molecule type" value="Genomic_DNA"/>
</dbReference>
<keyword evidence="4" id="KW-1185">Reference proteome</keyword>
<proteinExistence type="predicted"/>
<dbReference type="PANTHER" id="PTHR37314:SF4">
    <property type="entry name" value="UPF0700 TRANSMEMBRANE PROTEIN YOAK"/>
    <property type="match status" value="1"/>
</dbReference>
<dbReference type="Pfam" id="PF06912">
    <property type="entry name" value="DUF1275"/>
    <property type="match status" value="1"/>
</dbReference>
<evidence type="ECO:0000313" key="5">
    <source>
        <dbReference type="Proteomes" id="UP000663877"/>
    </source>
</evidence>
<keyword evidence="1" id="KW-1133">Transmembrane helix</keyword>
<feature type="transmembrane region" description="Helical" evidence="1">
    <location>
        <begin position="114"/>
        <end position="131"/>
    </location>
</feature>
<dbReference type="OrthoDB" id="5591616at2759"/>
<dbReference type="PANTHER" id="PTHR37314">
    <property type="entry name" value="SLR0142 PROTEIN"/>
    <property type="match status" value="1"/>
</dbReference>
<evidence type="ECO:0000313" key="2">
    <source>
        <dbReference type="EMBL" id="CAF1199735.1"/>
    </source>
</evidence>
<feature type="transmembrane region" description="Helical" evidence="1">
    <location>
        <begin position="232"/>
        <end position="256"/>
    </location>
</feature>
<dbReference type="InterPro" id="IPR010699">
    <property type="entry name" value="DUF1275"/>
</dbReference>
<keyword evidence="1" id="KW-0812">Transmembrane</keyword>
<name>A0A814W622_9BILA</name>
<gene>
    <name evidence="2" type="ORF">BJG266_LOCUS26830</name>
    <name evidence="3" type="ORF">QVE165_LOCUS41537</name>
</gene>
<protein>
    <recommendedName>
        <fullName evidence="6">DUF1275 domain-containing protein</fullName>
    </recommendedName>
</protein>
<evidence type="ECO:0000313" key="3">
    <source>
        <dbReference type="EMBL" id="CAF1470271.1"/>
    </source>
</evidence>
<dbReference type="AlphaFoldDB" id="A0A814W622"/>